<dbReference type="SUPFAM" id="SSF55961">
    <property type="entry name" value="Bet v1-like"/>
    <property type="match status" value="1"/>
</dbReference>
<dbReference type="InterPro" id="IPR023393">
    <property type="entry name" value="START-like_dom_sf"/>
</dbReference>
<reference evidence="1 2" key="1">
    <citation type="submission" date="2020-11" db="EMBL/GenBank/DDBJ databases">
        <title>Corynebacterium sp. ZJ-599.</title>
        <authorList>
            <person name="Zhou J."/>
        </authorList>
    </citation>
    <scope>NUCLEOTIDE SEQUENCE [LARGE SCALE GENOMIC DNA]</scope>
    <source>
        <strain evidence="1 2">ZJ-599</strain>
    </source>
</reference>
<sequence length="136" mass="14693">MSSTSNFAAEHTIAAPLTAIYSTLCDIENTPSWNPAFTSAKATSTPGKFSIQALGLLRGTLELYQQADTVRMTITLPGLREESSWHLSSQGARTRVRHEIFQQGPLVALIGQHEASLVPGKRLSRLEQVVTTGSLA</sequence>
<dbReference type="KEGG" id="cliz:G7Y31_09005"/>
<dbReference type="Proteomes" id="UP000594681">
    <property type="component" value="Chromosome"/>
</dbReference>
<dbReference type="InterPro" id="IPR019587">
    <property type="entry name" value="Polyketide_cyclase/dehydratase"/>
</dbReference>
<dbReference type="Pfam" id="PF10604">
    <property type="entry name" value="Polyketide_cyc2"/>
    <property type="match status" value="1"/>
</dbReference>
<evidence type="ECO:0000313" key="2">
    <source>
        <dbReference type="Proteomes" id="UP000594681"/>
    </source>
</evidence>
<dbReference type="EMBL" id="CP064954">
    <property type="protein sequence ID" value="QPK78677.1"/>
    <property type="molecule type" value="Genomic_DNA"/>
</dbReference>
<keyword evidence="2" id="KW-1185">Reference proteome</keyword>
<proteinExistence type="predicted"/>
<accession>A0A7T0PBM8</accession>
<organism evidence="1 2">
    <name type="scientific">Corynebacterium lizhenjunii</name>
    <dbReference type="NCBI Taxonomy" id="2709394"/>
    <lineage>
        <taxon>Bacteria</taxon>
        <taxon>Bacillati</taxon>
        <taxon>Actinomycetota</taxon>
        <taxon>Actinomycetes</taxon>
        <taxon>Mycobacteriales</taxon>
        <taxon>Corynebacteriaceae</taxon>
        <taxon>Corynebacterium</taxon>
    </lineage>
</organism>
<dbReference type="AlphaFoldDB" id="A0A7T0PBM8"/>
<dbReference type="RefSeq" id="WP_165009524.1">
    <property type="nucleotide sequence ID" value="NZ_CP064954.1"/>
</dbReference>
<evidence type="ECO:0000313" key="1">
    <source>
        <dbReference type="EMBL" id="QPK78677.1"/>
    </source>
</evidence>
<name>A0A7T0PBM8_9CORY</name>
<evidence type="ECO:0008006" key="3">
    <source>
        <dbReference type="Google" id="ProtNLM"/>
    </source>
</evidence>
<protein>
    <recommendedName>
        <fullName evidence="3">Polyketide cyclase</fullName>
    </recommendedName>
</protein>
<dbReference type="Gene3D" id="3.30.530.20">
    <property type="match status" value="1"/>
</dbReference>
<gene>
    <name evidence="1" type="ORF">G7Y31_09005</name>
</gene>